<evidence type="ECO:0000256" key="1">
    <source>
        <dbReference type="ARBA" id="ARBA00022485"/>
    </source>
</evidence>
<evidence type="ECO:0000256" key="2">
    <source>
        <dbReference type="ARBA" id="ARBA00022723"/>
    </source>
</evidence>
<dbReference type="RefSeq" id="WP_344729850.1">
    <property type="nucleotide sequence ID" value="NZ_BAAAUS010000064.1"/>
</dbReference>
<dbReference type="PRINTS" id="PR00415">
    <property type="entry name" value="ACONITASE"/>
</dbReference>
<dbReference type="NCBIfam" id="TIGR01343">
    <property type="entry name" value="hacA_fam"/>
    <property type="match status" value="1"/>
</dbReference>
<name>A0ABW4F3X3_9PSEU</name>
<feature type="domain" description="Aconitase/3-isopropylmalate dehydratase large subunit alpha/beta/alpha" evidence="7">
    <location>
        <begin position="29"/>
        <end position="410"/>
    </location>
</feature>
<keyword evidence="9" id="KW-1185">Reference proteome</keyword>
<feature type="binding site" evidence="6">
    <location>
        <position position="300"/>
    </location>
    <ligand>
        <name>[4Fe-4S] cluster</name>
        <dbReference type="ChEBI" id="CHEBI:49883"/>
    </ligand>
</feature>
<protein>
    <recommendedName>
        <fullName evidence="6">3-isopropylmalate dehydratase large subunit</fullName>
        <ecNumber evidence="6">4.2.1.33</ecNumber>
    </recommendedName>
    <alternativeName>
        <fullName evidence="6">Alpha-IPM isomerase</fullName>
        <shortName evidence="6">IPMI</shortName>
    </alternativeName>
    <alternativeName>
        <fullName evidence="6">Isopropylmalate isomerase</fullName>
    </alternativeName>
</protein>
<comment type="subunit">
    <text evidence="6">Heterodimer of LeuC and LeuD.</text>
</comment>
<dbReference type="InterPro" id="IPR050067">
    <property type="entry name" value="IPM_dehydratase_rel_enz"/>
</dbReference>
<dbReference type="GO" id="GO:0003861">
    <property type="term" value="F:3-isopropylmalate dehydratase activity"/>
    <property type="evidence" value="ECO:0007669"/>
    <property type="project" value="UniProtKB-EC"/>
</dbReference>
<keyword evidence="6" id="KW-0100">Branched-chain amino acid biosynthesis</keyword>
<dbReference type="EC" id="4.2.1.33" evidence="6"/>
<dbReference type="InterPro" id="IPR011826">
    <property type="entry name" value="HAcnase/IPMdehydase_lsu_prok"/>
</dbReference>
<proteinExistence type="inferred from homology"/>
<keyword evidence="2 6" id="KW-0479">Metal-binding</keyword>
<comment type="similarity">
    <text evidence="6">Belongs to the aconitase/IPM isomerase family. LeuC type 2 subfamily.</text>
</comment>
<keyword evidence="6" id="KW-0432">Leucine biosynthesis</keyword>
<evidence type="ECO:0000313" key="8">
    <source>
        <dbReference type="EMBL" id="MFD1522037.1"/>
    </source>
</evidence>
<feature type="binding site" evidence="6">
    <location>
        <position position="363"/>
    </location>
    <ligand>
        <name>[4Fe-4S] cluster</name>
        <dbReference type="ChEBI" id="CHEBI:49883"/>
    </ligand>
</feature>
<reference evidence="9" key="1">
    <citation type="journal article" date="2019" name="Int. J. Syst. Evol. Microbiol.">
        <title>The Global Catalogue of Microorganisms (GCM) 10K type strain sequencing project: providing services to taxonomists for standard genome sequencing and annotation.</title>
        <authorList>
            <consortium name="The Broad Institute Genomics Platform"/>
            <consortium name="The Broad Institute Genome Sequencing Center for Infectious Disease"/>
            <person name="Wu L."/>
            <person name="Ma J."/>
        </authorList>
    </citation>
    <scope>NUCLEOTIDE SEQUENCE [LARGE SCALE GENOMIC DNA]</scope>
    <source>
        <strain evidence="9">CCM 7043</strain>
    </source>
</reference>
<keyword evidence="4 6" id="KW-0411">Iron-sulfur</keyword>
<keyword evidence="3 6" id="KW-0408">Iron</keyword>
<accession>A0ABW4F3X3</accession>
<comment type="pathway">
    <text evidence="6">Amino-acid biosynthesis; L-leucine biosynthesis; L-leucine from 3-methyl-2-oxobutanoate: step 2/4.</text>
</comment>
<keyword evidence="5 6" id="KW-0456">Lyase</keyword>
<sequence>MGRTFAQKALERASGEKDLQPGQIVDAFPDLYMSHTASWRCIRTLERMGVDELYDVDRIAMVMDHIAPADNAKTAGYHALCREFADRMGVRNFFDVNAGIAHVVLMERGLIKPGELIIGTDSHSTIYGALGALGTGVGFSEITATWVTGKLWMKVPESIKVEIDGPLPRGTYPKDVMLKLIGDVGADGATYCSVEFHGTYVEQMSVSERMTLCNLAMEMGAKNAFVPPDDNTLSYLDDAGADRASYDVLLPDPDAQYRQVERVAGDTLLPQVAVPHTVDNVVGVDQVAGTKVDQVFIGSCANAKYDDLAIAAEVLAGKKVAPGVRLIVTPASAKIMAKAASDGIVTTLLEAGATITNPGCGACAGSGGAMADGEVTFSTANRNFQGRMGSYQSSIYLGSPATAAASAIRGVISNPQELLA</sequence>
<dbReference type="PANTHER" id="PTHR43822">
    <property type="entry name" value="HOMOACONITASE, MITOCHONDRIAL-RELATED"/>
    <property type="match status" value="1"/>
</dbReference>
<dbReference type="NCBIfam" id="TIGR02086">
    <property type="entry name" value="IPMI_arch"/>
    <property type="match status" value="1"/>
</dbReference>
<dbReference type="InterPro" id="IPR015931">
    <property type="entry name" value="Acnase/IPM_dHydase_lsu_aba_1/3"/>
</dbReference>
<evidence type="ECO:0000256" key="6">
    <source>
        <dbReference type="HAMAP-Rule" id="MF_01027"/>
    </source>
</evidence>
<dbReference type="HAMAP" id="MF_01027">
    <property type="entry name" value="LeuC_type2"/>
    <property type="match status" value="1"/>
</dbReference>
<dbReference type="InterPro" id="IPR001030">
    <property type="entry name" value="Acoase/IPM_deHydtase_lsu_aba"/>
</dbReference>
<comment type="cofactor">
    <cofactor evidence="6">
        <name>[4Fe-4S] cluster</name>
        <dbReference type="ChEBI" id="CHEBI:49883"/>
    </cofactor>
    <text evidence="6">Binds 1 [4Fe-4S] cluster per subunit.</text>
</comment>
<dbReference type="NCBIfam" id="NF001614">
    <property type="entry name" value="PRK00402.1"/>
    <property type="match status" value="1"/>
</dbReference>
<comment type="caution">
    <text evidence="8">The sequence shown here is derived from an EMBL/GenBank/DDBJ whole genome shotgun (WGS) entry which is preliminary data.</text>
</comment>
<evidence type="ECO:0000256" key="5">
    <source>
        <dbReference type="ARBA" id="ARBA00023239"/>
    </source>
</evidence>
<keyword evidence="1 6" id="KW-0004">4Fe-4S</keyword>
<gene>
    <name evidence="6" type="primary">leuC</name>
    <name evidence="8" type="ORF">ACFSJD_31390</name>
</gene>
<feature type="binding site" evidence="6">
    <location>
        <position position="360"/>
    </location>
    <ligand>
        <name>[4Fe-4S] cluster</name>
        <dbReference type="ChEBI" id="CHEBI:49883"/>
    </ligand>
</feature>
<dbReference type="Gene3D" id="3.30.499.10">
    <property type="entry name" value="Aconitase, domain 3"/>
    <property type="match status" value="2"/>
</dbReference>
<dbReference type="SUPFAM" id="SSF53732">
    <property type="entry name" value="Aconitase iron-sulfur domain"/>
    <property type="match status" value="1"/>
</dbReference>
<dbReference type="Pfam" id="PF00330">
    <property type="entry name" value="Aconitase"/>
    <property type="match status" value="1"/>
</dbReference>
<dbReference type="Proteomes" id="UP001597114">
    <property type="component" value="Unassembled WGS sequence"/>
</dbReference>
<keyword evidence="6" id="KW-0028">Amino-acid biosynthesis</keyword>
<comment type="catalytic activity">
    <reaction evidence="6">
        <text>(2R,3S)-3-isopropylmalate = (2S)-2-isopropylmalate</text>
        <dbReference type="Rhea" id="RHEA:32287"/>
        <dbReference type="ChEBI" id="CHEBI:1178"/>
        <dbReference type="ChEBI" id="CHEBI:35121"/>
        <dbReference type="EC" id="4.2.1.33"/>
    </reaction>
</comment>
<evidence type="ECO:0000256" key="4">
    <source>
        <dbReference type="ARBA" id="ARBA00023014"/>
    </source>
</evidence>
<comment type="function">
    <text evidence="6">Catalyzes the isomerization between 2-isopropylmalate and 3-isopropylmalate, via the formation of 2-isopropylmaleate.</text>
</comment>
<evidence type="ECO:0000256" key="3">
    <source>
        <dbReference type="ARBA" id="ARBA00023004"/>
    </source>
</evidence>
<dbReference type="PANTHER" id="PTHR43822:SF21">
    <property type="entry name" value="3-ISOPROPYLMALATE DEHYDRATASE LARGE SUBUNIT 1"/>
    <property type="match status" value="1"/>
</dbReference>
<dbReference type="EMBL" id="JBHUCO010000044">
    <property type="protein sequence ID" value="MFD1522037.1"/>
    <property type="molecule type" value="Genomic_DNA"/>
</dbReference>
<dbReference type="InterPro" id="IPR006251">
    <property type="entry name" value="Homoacnase/IPMdehydase_lsu"/>
</dbReference>
<organism evidence="8 9">
    <name type="scientific">Pseudonocardia yunnanensis</name>
    <dbReference type="NCBI Taxonomy" id="58107"/>
    <lineage>
        <taxon>Bacteria</taxon>
        <taxon>Bacillati</taxon>
        <taxon>Actinomycetota</taxon>
        <taxon>Actinomycetes</taxon>
        <taxon>Pseudonocardiales</taxon>
        <taxon>Pseudonocardiaceae</taxon>
        <taxon>Pseudonocardia</taxon>
    </lineage>
</organism>
<dbReference type="InterPro" id="IPR036008">
    <property type="entry name" value="Aconitase_4Fe-4S_dom"/>
</dbReference>
<evidence type="ECO:0000259" key="7">
    <source>
        <dbReference type="Pfam" id="PF00330"/>
    </source>
</evidence>
<evidence type="ECO:0000313" key="9">
    <source>
        <dbReference type="Proteomes" id="UP001597114"/>
    </source>
</evidence>